<reference evidence="5" key="1">
    <citation type="submission" date="2023-01" db="EMBL/GenBank/DDBJ databases">
        <title>Complete genome sequence of Planctobacterium marinum strain Dej080120_11.</title>
        <authorList>
            <person name="Ueki S."/>
            <person name="Maruyama F."/>
        </authorList>
    </citation>
    <scope>NUCLEOTIDE SEQUENCE</scope>
    <source>
        <strain evidence="5">Dej080120_11</strain>
    </source>
</reference>
<evidence type="ECO:0000256" key="4">
    <source>
        <dbReference type="ARBA" id="ARBA00023136"/>
    </source>
</evidence>
<evidence type="ECO:0000313" key="5">
    <source>
        <dbReference type="EMBL" id="BDX04897.1"/>
    </source>
</evidence>
<evidence type="ECO:0000313" key="6">
    <source>
        <dbReference type="Proteomes" id="UP001333710"/>
    </source>
</evidence>
<dbReference type="InterPro" id="IPR038261">
    <property type="entry name" value="GPP34-like_sf"/>
</dbReference>
<evidence type="ECO:0000256" key="3">
    <source>
        <dbReference type="ARBA" id="ARBA00023121"/>
    </source>
</evidence>
<keyword evidence="4" id="KW-0472">Membrane</keyword>
<dbReference type="GO" id="GO:0007030">
    <property type="term" value="P:Golgi organization"/>
    <property type="evidence" value="ECO:0007669"/>
    <property type="project" value="TreeGrafter"/>
</dbReference>
<dbReference type="PANTHER" id="PTHR12704">
    <property type="entry name" value="TRANS-GOLGI PROTEIN GMX33"/>
    <property type="match status" value="1"/>
</dbReference>
<dbReference type="EMBL" id="AP027272">
    <property type="protein sequence ID" value="BDX04897.1"/>
    <property type="molecule type" value="Genomic_DNA"/>
</dbReference>
<dbReference type="InterPro" id="IPR008628">
    <property type="entry name" value="GPP34-like"/>
</dbReference>
<name>A0AA48HJU1_9ALTE</name>
<dbReference type="PANTHER" id="PTHR12704:SF2">
    <property type="entry name" value="GOLGI PHOSPHOPROTEIN 3 HOMOLOG SAURON"/>
    <property type="match status" value="1"/>
</dbReference>
<sequence length="222" mass="24299">MLTLSEKLLLLALHDEKGSVVMSASQALPYGLAGALLLELYLAGRIDISDKSIRLVDSSQTQDALLNEVLVLLTDSNQSQNAKYWLKQIHGKVKGIQARLAEQLVQKKVLAKEERSFLWLINYNRYPTKDVEPEQNIRSHIKDVVLGGSAASEEDLALISLIKASDLTGEVFDKADRKQAKTRIDSLTKEQKVSGAVSQIVEEITAALVVIMAATTVATTVS</sequence>
<keyword evidence="2" id="KW-0333">Golgi apparatus</keyword>
<dbReference type="RefSeq" id="WP_338290774.1">
    <property type="nucleotide sequence ID" value="NZ_AP027272.1"/>
</dbReference>
<evidence type="ECO:0008006" key="7">
    <source>
        <dbReference type="Google" id="ProtNLM"/>
    </source>
</evidence>
<dbReference type="GO" id="GO:0043001">
    <property type="term" value="P:Golgi to plasma membrane protein transport"/>
    <property type="evidence" value="ECO:0007669"/>
    <property type="project" value="TreeGrafter"/>
</dbReference>
<dbReference type="GO" id="GO:0048194">
    <property type="term" value="P:Golgi vesicle budding"/>
    <property type="evidence" value="ECO:0007669"/>
    <property type="project" value="TreeGrafter"/>
</dbReference>
<dbReference type="GO" id="GO:0006890">
    <property type="term" value="P:retrograde vesicle-mediated transport, Golgi to endoplasmic reticulum"/>
    <property type="evidence" value="ECO:0007669"/>
    <property type="project" value="TreeGrafter"/>
</dbReference>
<dbReference type="GO" id="GO:0070273">
    <property type="term" value="F:phosphatidylinositol-4-phosphate binding"/>
    <property type="evidence" value="ECO:0007669"/>
    <property type="project" value="InterPro"/>
</dbReference>
<dbReference type="Proteomes" id="UP001333710">
    <property type="component" value="Chromosome"/>
</dbReference>
<dbReference type="GO" id="GO:0012505">
    <property type="term" value="C:endomembrane system"/>
    <property type="evidence" value="ECO:0007669"/>
    <property type="project" value="UniProtKB-ARBA"/>
</dbReference>
<keyword evidence="3" id="KW-0446">Lipid-binding</keyword>
<dbReference type="Pfam" id="PF05719">
    <property type="entry name" value="GPP34"/>
    <property type="match status" value="1"/>
</dbReference>
<gene>
    <name evidence="5" type="ORF">MACH26_04180</name>
</gene>
<proteinExistence type="predicted"/>
<protein>
    <recommendedName>
        <fullName evidence="7">GPP34 family phosphoprotein</fullName>
    </recommendedName>
</protein>
<evidence type="ECO:0000256" key="1">
    <source>
        <dbReference type="ARBA" id="ARBA00004255"/>
    </source>
</evidence>
<comment type="subcellular location">
    <subcellularLocation>
        <location evidence="1">Golgi apparatus membrane</location>
        <topology evidence="1">Peripheral membrane protein</topology>
        <orientation evidence="1">Cytoplasmic side</orientation>
    </subcellularLocation>
</comment>
<evidence type="ECO:0000256" key="2">
    <source>
        <dbReference type="ARBA" id="ARBA00023034"/>
    </source>
</evidence>
<dbReference type="KEGG" id="pmaw:MACH26_04180"/>
<dbReference type="AlphaFoldDB" id="A0AA48HJU1"/>
<accession>A0AA48HJU1</accession>
<organism evidence="5 6">
    <name type="scientific">Planctobacterium marinum</name>
    <dbReference type="NCBI Taxonomy" id="1631968"/>
    <lineage>
        <taxon>Bacteria</taxon>
        <taxon>Pseudomonadati</taxon>
        <taxon>Pseudomonadota</taxon>
        <taxon>Gammaproteobacteria</taxon>
        <taxon>Alteromonadales</taxon>
        <taxon>Alteromonadaceae</taxon>
        <taxon>Planctobacterium</taxon>
    </lineage>
</organism>
<dbReference type="GO" id="GO:0005829">
    <property type="term" value="C:cytosol"/>
    <property type="evidence" value="ECO:0007669"/>
    <property type="project" value="TreeGrafter"/>
</dbReference>
<keyword evidence="6" id="KW-1185">Reference proteome</keyword>
<dbReference type="Gene3D" id="1.10.3630.10">
    <property type="entry name" value="yeast vps74-n-term truncation variant domain like"/>
    <property type="match status" value="1"/>
</dbReference>